<organism evidence="1 2">
    <name type="scientific">Blastopirellula marina DSM 3645</name>
    <dbReference type="NCBI Taxonomy" id="314230"/>
    <lineage>
        <taxon>Bacteria</taxon>
        <taxon>Pseudomonadati</taxon>
        <taxon>Planctomycetota</taxon>
        <taxon>Planctomycetia</taxon>
        <taxon>Pirellulales</taxon>
        <taxon>Pirellulaceae</taxon>
        <taxon>Blastopirellula</taxon>
    </lineage>
</organism>
<dbReference type="eggNOG" id="ENOG503363V">
    <property type="taxonomic scope" value="Bacteria"/>
</dbReference>
<protein>
    <recommendedName>
        <fullName evidence="3">Carboxypeptidase regulatory-like domain-containing protein</fullName>
    </recommendedName>
</protein>
<sequence length="136" mass="14267">MHRIFVAALFLIGLSGCFGSGGPELGIVEGTVKLDGQPLEGATISFVPAAGGRTAEGFTDAEGHYAVEFAAGAKGALLGEHKVRITTLKEKVMSDSGRVADPGIPEKVPARFNSETELIRDVQPGQNIFDLDLQSK</sequence>
<dbReference type="AlphaFoldDB" id="A3ZXF7"/>
<gene>
    <name evidence="1" type="ORF">DSM3645_29636</name>
</gene>
<dbReference type="HOGENOM" id="CLU_113730_5_1_0"/>
<reference evidence="1 2" key="1">
    <citation type="submission" date="2006-02" db="EMBL/GenBank/DDBJ databases">
        <authorList>
            <person name="Amann R."/>
            <person name="Ferriera S."/>
            <person name="Johnson J."/>
            <person name="Kravitz S."/>
            <person name="Halpern A."/>
            <person name="Remington K."/>
            <person name="Beeson K."/>
            <person name="Tran B."/>
            <person name="Rogers Y.-H."/>
            <person name="Friedman R."/>
            <person name="Venter J.C."/>
        </authorList>
    </citation>
    <scope>NUCLEOTIDE SEQUENCE [LARGE SCALE GENOMIC DNA]</scope>
    <source>
        <strain evidence="1 2">DSM 3645</strain>
    </source>
</reference>
<accession>A3ZXF7</accession>
<dbReference type="OrthoDB" id="289014at2"/>
<dbReference type="PROSITE" id="PS51257">
    <property type="entry name" value="PROKAR_LIPOPROTEIN"/>
    <property type="match status" value="1"/>
</dbReference>
<dbReference type="EMBL" id="AANZ01000018">
    <property type="protein sequence ID" value="EAQ78747.1"/>
    <property type="molecule type" value="Genomic_DNA"/>
</dbReference>
<evidence type="ECO:0000313" key="1">
    <source>
        <dbReference type="EMBL" id="EAQ78747.1"/>
    </source>
</evidence>
<dbReference type="RefSeq" id="WP_002653917.1">
    <property type="nucleotide sequence ID" value="NZ_CH672376.1"/>
</dbReference>
<comment type="caution">
    <text evidence="1">The sequence shown here is derived from an EMBL/GenBank/DDBJ whole genome shotgun (WGS) entry which is preliminary data.</text>
</comment>
<evidence type="ECO:0000313" key="2">
    <source>
        <dbReference type="Proteomes" id="UP000004358"/>
    </source>
</evidence>
<dbReference type="Proteomes" id="UP000004358">
    <property type="component" value="Unassembled WGS sequence"/>
</dbReference>
<name>A3ZXF7_9BACT</name>
<evidence type="ECO:0008006" key="3">
    <source>
        <dbReference type="Google" id="ProtNLM"/>
    </source>
</evidence>
<proteinExistence type="predicted"/>